<dbReference type="GO" id="GO:0004402">
    <property type="term" value="F:histone acetyltransferase activity"/>
    <property type="evidence" value="ECO:0007669"/>
    <property type="project" value="InterPro"/>
</dbReference>
<evidence type="ECO:0000259" key="2">
    <source>
        <dbReference type="Pfam" id="PF12660"/>
    </source>
</evidence>
<feature type="domain" description="Transcription factor IIIC putative zinc-finger" evidence="2">
    <location>
        <begin position="683"/>
        <end position="782"/>
    </location>
</feature>
<organism evidence="3 4">
    <name type="scientific">Wolfiporia cocos (strain MD-104)</name>
    <name type="common">Brown rot fungus</name>
    <dbReference type="NCBI Taxonomy" id="742152"/>
    <lineage>
        <taxon>Eukaryota</taxon>
        <taxon>Fungi</taxon>
        <taxon>Dikarya</taxon>
        <taxon>Basidiomycota</taxon>
        <taxon>Agaricomycotina</taxon>
        <taxon>Agaricomycetes</taxon>
        <taxon>Polyporales</taxon>
        <taxon>Phaeolaceae</taxon>
        <taxon>Wolfiporia</taxon>
    </lineage>
</organism>
<dbReference type="Pfam" id="PF12660">
    <property type="entry name" value="zf-TFIIIC"/>
    <property type="match status" value="1"/>
</dbReference>
<evidence type="ECO:0000313" key="3">
    <source>
        <dbReference type="EMBL" id="PCH44432.1"/>
    </source>
</evidence>
<feature type="domain" description="Transcription factor IIIC 90kDa subunit N-terminal" evidence="1">
    <location>
        <begin position="26"/>
        <end position="467"/>
    </location>
</feature>
<dbReference type="Gene3D" id="2.130.10.10">
    <property type="entry name" value="YVTN repeat-like/Quinoprotein amine dehydrogenase"/>
    <property type="match status" value="1"/>
</dbReference>
<dbReference type="AlphaFoldDB" id="A0A2H3JQK9"/>
<accession>A0A2H3JQK9</accession>
<dbReference type="InterPro" id="IPR024764">
    <property type="entry name" value="TFIIIC_Znf"/>
</dbReference>
<dbReference type="GO" id="GO:0006384">
    <property type="term" value="P:transcription initiation at RNA polymerase III promoter"/>
    <property type="evidence" value="ECO:0007669"/>
    <property type="project" value="InterPro"/>
</dbReference>
<name>A0A2H3JQK9_WOLCO</name>
<reference evidence="3 4" key="1">
    <citation type="journal article" date="2012" name="Science">
        <title>The Paleozoic origin of enzymatic lignin decomposition reconstructed from 31 fungal genomes.</title>
        <authorList>
            <person name="Floudas D."/>
            <person name="Binder M."/>
            <person name="Riley R."/>
            <person name="Barry K."/>
            <person name="Blanchette R.A."/>
            <person name="Henrissat B."/>
            <person name="Martinez A.T."/>
            <person name="Otillar R."/>
            <person name="Spatafora J.W."/>
            <person name="Yadav J.S."/>
            <person name="Aerts A."/>
            <person name="Benoit I."/>
            <person name="Boyd A."/>
            <person name="Carlson A."/>
            <person name="Copeland A."/>
            <person name="Coutinho P.M."/>
            <person name="de Vries R.P."/>
            <person name="Ferreira P."/>
            <person name="Findley K."/>
            <person name="Foster B."/>
            <person name="Gaskell J."/>
            <person name="Glotzer D."/>
            <person name="Gorecki P."/>
            <person name="Heitman J."/>
            <person name="Hesse C."/>
            <person name="Hori C."/>
            <person name="Igarashi K."/>
            <person name="Jurgens J.A."/>
            <person name="Kallen N."/>
            <person name="Kersten P."/>
            <person name="Kohler A."/>
            <person name="Kuees U."/>
            <person name="Kumar T.K.A."/>
            <person name="Kuo A."/>
            <person name="LaButti K."/>
            <person name="Larrondo L.F."/>
            <person name="Lindquist E."/>
            <person name="Ling A."/>
            <person name="Lombard V."/>
            <person name="Lucas S."/>
            <person name="Lundell T."/>
            <person name="Martin R."/>
            <person name="McLaughlin D.J."/>
            <person name="Morgenstern I."/>
            <person name="Morin E."/>
            <person name="Murat C."/>
            <person name="Nagy L.G."/>
            <person name="Nolan M."/>
            <person name="Ohm R.A."/>
            <person name="Patyshakuliyeva A."/>
            <person name="Rokas A."/>
            <person name="Ruiz-Duenas F.J."/>
            <person name="Sabat G."/>
            <person name="Salamov A."/>
            <person name="Samejima M."/>
            <person name="Schmutz J."/>
            <person name="Slot J.C."/>
            <person name="St John F."/>
            <person name="Stenlid J."/>
            <person name="Sun H."/>
            <person name="Sun S."/>
            <person name="Syed K."/>
            <person name="Tsang A."/>
            <person name="Wiebenga A."/>
            <person name="Young D."/>
            <person name="Pisabarro A."/>
            <person name="Eastwood D.C."/>
            <person name="Martin F."/>
            <person name="Cullen D."/>
            <person name="Grigoriev I.V."/>
            <person name="Hibbett D.S."/>
        </authorList>
    </citation>
    <scope>NUCLEOTIDE SEQUENCE [LARGE SCALE GENOMIC DNA]</scope>
    <source>
        <strain evidence="3 4">MD-104</strain>
    </source>
</reference>
<dbReference type="Proteomes" id="UP000218811">
    <property type="component" value="Unassembled WGS sequence"/>
</dbReference>
<proteinExistence type="predicted"/>
<sequence>MTRPHEISTLSMAAVSAVPSSYCIRWTGDGQLLVLTKTAIYILTPDIAIHIGTPSQIKQALDGRNIPENPATISWFRTMIGFDKTLAHHWPADCQDWGAVSLGSLDPILRAVTPSPSNFTTDAGCLLAVLNSNMELTLWGPVKDHLKGEWIKVLDVTAELRAQYISENESMLVRTLRAQATCIDWSPQAVFDSSPAPQLNSSLLAVGNRAGSVDLLRFVRNREEAVWEIRNAGTVSLNDRCIVCVTWSSWKPSGRETSEALLACGTADGTVVIFKVSQSLRLNTLSGFNAAFELDVTVARQDNGPQASDGPSVTGMKWIDVQGGCAILTMFSPGSIHLWSPTWSSGGWTGFRTIALYAQKVSVGSSKLCLVSGTAYIARKDALVVSLTDGSFHVIHSISTEPSAVPSPFSADLTSEQLSLSSRSAFAEAEPENVTPKDVQRIYGMTSYDHHATYVWLHEAVQPTDFTYKHEAKHVSMLVVAQLLDVEIDDEFLRDLQGRIICANAYTGEYSASLLRPVWLHLRDARTLSKVNQSLLQILQQGPPLEHIVHITVPQYNGELTTGMRRNFKKSLSMHLFGWSPLLSQRLRYVIADFCQKISRDPGIKNSFTQAARDFVATIWHHVLRTLLRHVGAVIELLSPADIPFVIRVIVQAFHASAPDLAQESTELAHSLRSRFPENNALSDQNLSMNELCPACHASIPLPLQKLGAAVCPNGHVWAQCSITSFLLASPMVRTCIGCGRKAFLPPNHTGNNWLPDDVRRSWLAVDILDATRRCFFCGSNFVTLV</sequence>
<dbReference type="PANTHER" id="PTHR15496">
    <property type="entry name" value="GENERAL TRANSCRIPTION FACTOR 3C POLYPEPTIDE 4 FAMILY"/>
    <property type="match status" value="1"/>
</dbReference>
<dbReference type="PANTHER" id="PTHR15496:SF2">
    <property type="entry name" value="GENERAL TRANSCRIPTION FACTOR 3C POLYPEPTIDE 4"/>
    <property type="match status" value="1"/>
</dbReference>
<dbReference type="InterPro" id="IPR024761">
    <property type="entry name" value="TFIIIC_delta_N"/>
</dbReference>
<dbReference type="OrthoDB" id="421374at2759"/>
<dbReference type="InterPro" id="IPR015943">
    <property type="entry name" value="WD40/YVTN_repeat-like_dom_sf"/>
</dbReference>
<keyword evidence="4" id="KW-1185">Reference proteome</keyword>
<evidence type="ECO:0000259" key="1">
    <source>
        <dbReference type="Pfam" id="PF12657"/>
    </source>
</evidence>
<dbReference type="SUPFAM" id="SSF50978">
    <property type="entry name" value="WD40 repeat-like"/>
    <property type="match status" value="1"/>
</dbReference>
<dbReference type="OMA" id="EERRMEC"/>
<dbReference type="GO" id="GO:0000127">
    <property type="term" value="C:transcription factor TFIIIC complex"/>
    <property type="evidence" value="ECO:0007669"/>
    <property type="project" value="InterPro"/>
</dbReference>
<evidence type="ECO:0000313" key="4">
    <source>
        <dbReference type="Proteomes" id="UP000218811"/>
    </source>
</evidence>
<dbReference type="InterPro" id="IPR044230">
    <property type="entry name" value="GTF3C4"/>
</dbReference>
<gene>
    <name evidence="3" type="ORF">WOLCODRAFT_105111</name>
</gene>
<evidence type="ECO:0008006" key="5">
    <source>
        <dbReference type="Google" id="ProtNLM"/>
    </source>
</evidence>
<dbReference type="Pfam" id="PF12657">
    <property type="entry name" value="TFIIIC_delta"/>
    <property type="match status" value="1"/>
</dbReference>
<protein>
    <recommendedName>
        <fullName evidence="5">Transcription factor IIIC 90kDa subunit N-terminal domain-containing protein</fullName>
    </recommendedName>
</protein>
<dbReference type="EMBL" id="KB468157">
    <property type="protein sequence ID" value="PCH44432.1"/>
    <property type="molecule type" value="Genomic_DNA"/>
</dbReference>
<dbReference type="InterPro" id="IPR036322">
    <property type="entry name" value="WD40_repeat_dom_sf"/>
</dbReference>
<dbReference type="STRING" id="742152.A0A2H3JQK9"/>